<dbReference type="VEuPathDB" id="FungiDB:PYU1_G010064"/>
<keyword evidence="2" id="KW-1185">Reference proteome</keyword>
<dbReference type="HOGENOM" id="CLU_2473909_0_0_1"/>
<sequence length="88" mass="9887">MVPTFAATIPTILEKVRAKCANFPDSKDLAEQIVARLEKVFTRLLQLCYFVNDAEVVKFCNILASNIFTHRFLNIPTSGAKEVGKLRT</sequence>
<accession>K3WYN5</accession>
<dbReference type="InParanoid" id="K3WYN5"/>
<name>K3WYN5_GLOUD</name>
<dbReference type="Proteomes" id="UP000019132">
    <property type="component" value="Unassembled WGS sequence"/>
</dbReference>
<dbReference type="AlphaFoldDB" id="K3WYN5"/>
<organism evidence="1 2">
    <name type="scientific">Globisporangium ultimum (strain ATCC 200006 / CBS 805.95 / DAOM BR144)</name>
    <name type="common">Pythium ultimum</name>
    <dbReference type="NCBI Taxonomy" id="431595"/>
    <lineage>
        <taxon>Eukaryota</taxon>
        <taxon>Sar</taxon>
        <taxon>Stramenopiles</taxon>
        <taxon>Oomycota</taxon>
        <taxon>Peronosporomycetes</taxon>
        <taxon>Pythiales</taxon>
        <taxon>Pythiaceae</taxon>
        <taxon>Globisporangium</taxon>
    </lineage>
</organism>
<reference evidence="2" key="2">
    <citation type="submission" date="2010-04" db="EMBL/GenBank/DDBJ databases">
        <authorList>
            <person name="Buell R."/>
            <person name="Hamilton J."/>
            <person name="Hostetler J."/>
        </authorList>
    </citation>
    <scope>NUCLEOTIDE SEQUENCE [LARGE SCALE GENOMIC DNA]</scope>
    <source>
        <strain evidence="2">DAOM:BR144</strain>
    </source>
</reference>
<proteinExistence type="predicted"/>
<evidence type="ECO:0000313" key="1">
    <source>
        <dbReference type="EnsemblProtists" id="PYU1_T010084"/>
    </source>
</evidence>
<protein>
    <submittedName>
        <fullName evidence="1">Uncharacterized protein</fullName>
    </submittedName>
</protein>
<dbReference type="EMBL" id="GL376623">
    <property type="status" value="NOT_ANNOTATED_CDS"/>
    <property type="molecule type" value="Genomic_DNA"/>
</dbReference>
<evidence type="ECO:0000313" key="2">
    <source>
        <dbReference type="Proteomes" id="UP000019132"/>
    </source>
</evidence>
<reference evidence="2" key="1">
    <citation type="journal article" date="2010" name="Genome Biol.">
        <title>Genome sequence of the necrotrophic plant pathogen Pythium ultimum reveals original pathogenicity mechanisms and effector repertoire.</title>
        <authorList>
            <person name="Levesque C.A."/>
            <person name="Brouwer H."/>
            <person name="Cano L."/>
            <person name="Hamilton J.P."/>
            <person name="Holt C."/>
            <person name="Huitema E."/>
            <person name="Raffaele S."/>
            <person name="Robideau G.P."/>
            <person name="Thines M."/>
            <person name="Win J."/>
            <person name="Zerillo M.M."/>
            <person name="Beakes G.W."/>
            <person name="Boore J.L."/>
            <person name="Busam D."/>
            <person name="Dumas B."/>
            <person name="Ferriera S."/>
            <person name="Fuerstenberg S.I."/>
            <person name="Gachon C.M."/>
            <person name="Gaulin E."/>
            <person name="Govers F."/>
            <person name="Grenville-Briggs L."/>
            <person name="Horner N."/>
            <person name="Hostetler J."/>
            <person name="Jiang R.H."/>
            <person name="Johnson J."/>
            <person name="Krajaejun T."/>
            <person name="Lin H."/>
            <person name="Meijer H.J."/>
            <person name="Moore B."/>
            <person name="Morris P."/>
            <person name="Phuntmart V."/>
            <person name="Puiu D."/>
            <person name="Shetty J."/>
            <person name="Stajich J.E."/>
            <person name="Tripathy S."/>
            <person name="Wawra S."/>
            <person name="van West P."/>
            <person name="Whitty B.R."/>
            <person name="Coutinho P.M."/>
            <person name="Henrissat B."/>
            <person name="Martin F."/>
            <person name="Thomas P.D."/>
            <person name="Tyler B.M."/>
            <person name="De Vries R.P."/>
            <person name="Kamoun S."/>
            <person name="Yandell M."/>
            <person name="Tisserat N."/>
            <person name="Buell C.R."/>
        </authorList>
    </citation>
    <scope>NUCLEOTIDE SEQUENCE</scope>
    <source>
        <strain evidence="2">DAOM:BR144</strain>
    </source>
</reference>
<reference evidence="1" key="3">
    <citation type="submission" date="2015-02" db="UniProtKB">
        <authorList>
            <consortium name="EnsemblProtists"/>
        </authorList>
    </citation>
    <scope>IDENTIFICATION</scope>
    <source>
        <strain evidence="1">DAOM BR144</strain>
    </source>
</reference>
<dbReference type="EnsemblProtists" id="PYU1_T010084">
    <property type="protein sequence ID" value="PYU1_T010084"/>
    <property type="gene ID" value="PYU1_G010064"/>
</dbReference>